<evidence type="ECO:0000256" key="2">
    <source>
        <dbReference type="SAM" id="SignalP"/>
    </source>
</evidence>
<protein>
    <submittedName>
        <fullName evidence="3">Twin-arginine translocation pathway signal</fullName>
    </submittedName>
</protein>
<dbReference type="Gene3D" id="3.40.190.150">
    <property type="entry name" value="Bordetella uptake gene, domain 1"/>
    <property type="match status" value="1"/>
</dbReference>
<dbReference type="Gene3D" id="3.40.190.10">
    <property type="entry name" value="Periplasmic binding protein-like II"/>
    <property type="match status" value="1"/>
</dbReference>
<dbReference type="PROSITE" id="PS51318">
    <property type="entry name" value="TAT"/>
    <property type="match status" value="1"/>
</dbReference>
<dbReference type="STRING" id="463040.CAL15_20765"/>
<evidence type="ECO:0000313" key="3">
    <source>
        <dbReference type="EMBL" id="ARP96577.1"/>
    </source>
</evidence>
<accession>A0A1W6ZGZ7</accession>
<dbReference type="InterPro" id="IPR005064">
    <property type="entry name" value="BUG"/>
</dbReference>
<dbReference type="Pfam" id="PF03401">
    <property type="entry name" value="TctC"/>
    <property type="match status" value="1"/>
</dbReference>
<dbReference type="PANTHER" id="PTHR42928:SF5">
    <property type="entry name" value="BLR1237 PROTEIN"/>
    <property type="match status" value="1"/>
</dbReference>
<gene>
    <name evidence="3" type="ORF">CAL15_20765</name>
</gene>
<dbReference type="Proteomes" id="UP000194161">
    <property type="component" value="Chromosome"/>
</dbReference>
<comment type="similarity">
    <text evidence="1">Belongs to the UPF0065 (bug) family.</text>
</comment>
<keyword evidence="2" id="KW-0732">Signal</keyword>
<reference evidence="3 4" key="1">
    <citation type="submission" date="2017-05" db="EMBL/GenBank/DDBJ databases">
        <title>Complete and WGS of Bordetella genogroups.</title>
        <authorList>
            <person name="Spilker T."/>
            <person name="LiPuma J."/>
        </authorList>
    </citation>
    <scope>NUCLEOTIDE SEQUENCE [LARGE SCALE GENOMIC DNA]</scope>
    <source>
        <strain evidence="3 4">AU7206</strain>
    </source>
</reference>
<dbReference type="CDD" id="cd07012">
    <property type="entry name" value="PBP2_Bug_TTT"/>
    <property type="match status" value="1"/>
</dbReference>
<organism evidence="3 4">
    <name type="scientific">Bordetella genomosp. 13</name>
    <dbReference type="NCBI Taxonomy" id="463040"/>
    <lineage>
        <taxon>Bacteria</taxon>
        <taxon>Pseudomonadati</taxon>
        <taxon>Pseudomonadota</taxon>
        <taxon>Betaproteobacteria</taxon>
        <taxon>Burkholderiales</taxon>
        <taxon>Alcaligenaceae</taxon>
        <taxon>Bordetella</taxon>
    </lineage>
</organism>
<dbReference type="PANTHER" id="PTHR42928">
    <property type="entry name" value="TRICARBOXYLATE-BINDING PROTEIN"/>
    <property type="match status" value="1"/>
</dbReference>
<dbReference type="EMBL" id="CP021111">
    <property type="protein sequence ID" value="ARP96577.1"/>
    <property type="molecule type" value="Genomic_DNA"/>
</dbReference>
<evidence type="ECO:0000256" key="1">
    <source>
        <dbReference type="ARBA" id="ARBA00006987"/>
    </source>
</evidence>
<name>A0A1W6ZGZ7_9BORD</name>
<dbReference type="RefSeq" id="WP_420042516.1">
    <property type="nucleotide sequence ID" value="NZ_CP021111.1"/>
</dbReference>
<proteinExistence type="inferred from homology"/>
<dbReference type="InterPro" id="IPR042100">
    <property type="entry name" value="Bug_dom1"/>
</dbReference>
<evidence type="ECO:0000313" key="4">
    <source>
        <dbReference type="Proteomes" id="UP000194161"/>
    </source>
</evidence>
<dbReference type="InterPro" id="IPR006311">
    <property type="entry name" value="TAT_signal"/>
</dbReference>
<dbReference type="PIRSF" id="PIRSF017082">
    <property type="entry name" value="YflP"/>
    <property type="match status" value="1"/>
</dbReference>
<feature type="chain" id="PRO_5012484407" evidence="2">
    <location>
        <begin position="31"/>
        <end position="330"/>
    </location>
</feature>
<keyword evidence="4" id="KW-1185">Reference proteome</keyword>
<dbReference type="AlphaFoldDB" id="A0A1W6ZGZ7"/>
<dbReference type="SUPFAM" id="SSF53850">
    <property type="entry name" value="Periplasmic binding protein-like II"/>
    <property type="match status" value="1"/>
</dbReference>
<feature type="signal peptide" evidence="2">
    <location>
        <begin position="1"/>
        <end position="30"/>
    </location>
</feature>
<sequence>MFSKNRRAAIAGALSMAAAAAAILPLQARAQEFPPARPVTLVVGFAPGGAADAAARLIAKKLGENIGQSVVVENRGGAGGNIAHQQVANGPTDGTMLLFGSIGPLTIAPHIMKVAYDPFKDLAPLSGGVNFPNVLVANKSLGVKNLAEFVQLSKNKPGSVDFASTGAGSASHLAGELFNQRAGIDMVHVPYKGGAPALQDLLGERVASYFAAPPTAMPHVQTGKLVPLATTGLKRPAYLPDIPTVAEAGYPGFEALNWYAFVAPGKTPEPLLERWNVEIVKVLNDPAMKEALEKHGLTPQPTTRAEFAAFMRAESEKWGRVVRERKIVAQ</sequence>
<dbReference type="KEGG" id="bgm:CAL15_20765"/>